<sequence length="185" mass="20861">MRVNFLDASVPTATAAPIPATTTRQFERVVAPEPPQVRQQKQEAQPTEQFSPPVNFGVKIPKPRDLDWLGFVRFSGKERLGAAQQISSGNRPEEFWILALNGKLDGTALMYFERMPLLWTAESPTLEDVMNRLLVPYMATISAAKGLQLMTAEKQKNHTWTDHYQYLTYVAERSGCGDLHILQSL</sequence>
<accession>A0A225X634</accession>
<reference evidence="3" key="1">
    <citation type="submission" date="2017-03" db="EMBL/GenBank/DDBJ databases">
        <title>Phytopthora megakarya and P. palmivora, two closely related causual agents of cacao black pod achieved similar genome size and gene model numbers by different mechanisms.</title>
        <authorList>
            <person name="Ali S."/>
            <person name="Shao J."/>
            <person name="Larry D.J."/>
            <person name="Kronmiller B."/>
            <person name="Shen D."/>
            <person name="Strem M.D."/>
            <person name="Melnick R.L."/>
            <person name="Guiltinan M.J."/>
            <person name="Tyler B.M."/>
            <person name="Meinhardt L.W."/>
            <person name="Bailey B.A."/>
        </authorList>
    </citation>
    <scope>NUCLEOTIDE SEQUENCE [LARGE SCALE GENOMIC DNA]</scope>
    <source>
        <strain evidence="3">zdho120</strain>
    </source>
</reference>
<dbReference type="OrthoDB" id="125937at2759"/>
<feature type="region of interest" description="Disordered" evidence="1">
    <location>
        <begin position="33"/>
        <end position="56"/>
    </location>
</feature>
<comment type="caution">
    <text evidence="2">The sequence shown here is derived from an EMBL/GenBank/DDBJ whole genome shotgun (WGS) entry which is preliminary data.</text>
</comment>
<gene>
    <name evidence="2" type="ORF">PHMEG_000176</name>
</gene>
<evidence type="ECO:0000313" key="2">
    <source>
        <dbReference type="EMBL" id="OWZ24738.1"/>
    </source>
</evidence>
<name>A0A225X634_9STRA</name>
<dbReference type="AlphaFoldDB" id="A0A225X634"/>
<protein>
    <submittedName>
        <fullName evidence="2">Uncharacterized protein</fullName>
    </submittedName>
</protein>
<evidence type="ECO:0000256" key="1">
    <source>
        <dbReference type="SAM" id="MobiDB-lite"/>
    </source>
</evidence>
<feature type="compositionally biased region" description="Polar residues" evidence="1">
    <location>
        <begin position="37"/>
        <end position="52"/>
    </location>
</feature>
<dbReference type="STRING" id="4795.A0A225X634"/>
<dbReference type="EMBL" id="NBNE01000004">
    <property type="protein sequence ID" value="OWZ24738.1"/>
    <property type="molecule type" value="Genomic_DNA"/>
</dbReference>
<organism evidence="2 3">
    <name type="scientific">Phytophthora megakarya</name>
    <dbReference type="NCBI Taxonomy" id="4795"/>
    <lineage>
        <taxon>Eukaryota</taxon>
        <taxon>Sar</taxon>
        <taxon>Stramenopiles</taxon>
        <taxon>Oomycota</taxon>
        <taxon>Peronosporomycetes</taxon>
        <taxon>Peronosporales</taxon>
        <taxon>Peronosporaceae</taxon>
        <taxon>Phytophthora</taxon>
    </lineage>
</organism>
<dbReference type="Proteomes" id="UP000198211">
    <property type="component" value="Unassembled WGS sequence"/>
</dbReference>
<evidence type="ECO:0000313" key="3">
    <source>
        <dbReference type="Proteomes" id="UP000198211"/>
    </source>
</evidence>
<keyword evidence="3" id="KW-1185">Reference proteome</keyword>
<proteinExistence type="predicted"/>